<organism evidence="2">
    <name type="scientific">marine sediment metagenome</name>
    <dbReference type="NCBI Taxonomy" id="412755"/>
    <lineage>
        <taxon>unclassified sequences</taxon>
        <taxon>metagenomes</taxon>
        <taxon>ecological metagenomes</taxon>
    </lineage>
</organism>
<dbReference type="InterPro" id="IPR038454">
    <property type="entry name" value="DnaA_N_sf"/>
</dbReference>
<gene>
    <name evidence="2" type="ORF">S03H2_55308</name>
</gene>
<evidence type="ECO:0000259" key="1">
    <source>
        <dbReference type="Pfam" id="PF11638"/>
    </source>
</evidence>
<evidence type="ECO:0000313" key="2">
    <source>
        <dbReference type="EMBL" id="GAH79301.1"/>
    </source>
</evidence>
<feature type="domain" description="DnaA N-terminal" evidence="1">
    <location>
        <begin position="8"/>
        <end position="69"/>
    </location>
</feature>
<sequence>MEAKDKQNPWLQIMDALQEKIDKNSYETWFEPTSYIGQETNSLYIKVPNSYFKDWLSYHYSSMINSCSQELYGKVFNIKFIFDEDSTVFMRRSPQERKSKRGTLLNP</sequence>
<dbReference type="EMBL" id="BARU01035318">
    <property type="protein sequence ID" value="GAH79301.1"/>
    <property type="molecule type" value="Genomic_DNA"/>
</dbReference>
<protein>
    <recommendedName>
        <fullName evidence="1">DnaA N-terminal domain-containing protein</fullName>
    </recommendedName>
</protein>
<accession>X1IA47</accession>
<feature type="non-terminal residue" evidence="2">
    <location>
        <position position="107"/>
    </location>
</feature>
<dbReference type="AlphaFoldDB" id="X1IA47"/>
<reference evidence="2" key="1">
    <citation type="journal article" date="2014" name="Front. Microbiol.">
        <title>High frequency of phylogenetically diverse reductive dehalogenase-homologous genes in deep subseafloor sedimentary metagenomes.</title>
        <authorList>
            <person name="Kawai M."/>
            <person name="Futagami T."/>
            <person name="Toyoda A."/>
            <person name="Takaki Y."/>
            <person name="Nishi S."/>
            <person name="Hori S."/>
            <person name="Arai W."/>
            <person name="Tsubouchi T."/>
            <person name="Morono Y."/>
            <person name="Uchiyama I."/>
            <person name="Ito T."/>
            <person name="Fujiyama A."/>
            <person name="Inagaki F."/>
            <person name="Takami H."/>
        </authorList>
    </citation>
    <scope>NUCLEOTIDE SEQUENCE</scope>
    <source>
        <strain evidence="2">Expedition CK06-06</strain>
    </source>
</reference>
<comment type="caution">
    <text evidence="2">The sequence shown here is derived from an EMBL/GenBank/DDBJ whole genome shotgun (WGS) entry which is preliminary data.</text>
</comment>
<proteinExistence type="predicted"/>
<dbReference type="Gene3D" id="3.30.300.180">
    <property type="match status" value="1"/>
</dbReference>
<dbReference type="Pfam" id="PF11638">
    <property type="entry name" value="DnaA_N"/>
    <property type="match status" value="1"/>
</dbReference>
<dbReference type="InterPro" id="IPR024633">
    <property type="entry name" value="DnaA_N_dom"/>
</dbReference>
<name>X1IA47_9ZZZZ</name>